<dbReference type="EMBL" id="SRYE01000002">
    <property type="protein sequence ID" value="TGY62524.1"/>
    <property type="molecule type" value="Genomic_DNA"/>
</dbReference>
<reference evidence="9 10" key="1">
    <citation type="submission" date="2019-04" db="EMBL/GenBank/DDBJ databases">
        <title>Microbes associate with the intestines of laboratory mice.</title>
        <authorList>
            <person name="Navarre W."/>
            <person name="Wong E."/>
            <person name="Huang K."/>
            <person name="Tropini C."/>
            <person name="Ng K."/>
            <person name="Yu B."/>
        </authorList>
    </citation>
    <scope>NUCLEOTIDE SEQUENCE [LARGE SCALE GENOMIC DNA]</scope>
    <source>
        <strain evidence="9 10">NM07_P-09</strain>
    </source>
</reference>
<sequence length="208" mass="22436">MEAFINQFGYLAIGALVFLENLFPPIPSEIILPLSGALTIGSQLTLPGVIVASTVGSVAGAFALYGIGRAISRARLVSFFKTRPMRLLGFKANDVERVIDWFDAKGQKTVFLCRFVPGLRSLISVPAGTARMGLARFTAYTTVGSLLWNAVLCTLGVAAGDAWHLVSEQVAWASDVVKLVIIVALVGGSLWWIFRRAIPAWRLENAEA</sequence>
<name>A0A4S2F5I0_9ACTN</name>
<dbReference type="InterPro" id="IPR032816">
    <property type="entry name" value="VTT_dom"/>
</dbReference>
<dbReference type="InterPro" id="IPR051311">
    <property type="entry name" value="DedA_domain"/>
</dbReference>
<feature type="transmembrane region" description="Helical" evidence="7">
    <location>
        <begin position="7"/>
        <end position="26"/>
    </location>
</feature>
<evidence type="ECO:0000256" key="2">
    <source>
        <dbReference type="ARBA" id="ARBA00010792"/>
    </source>
</evidence>
<evidence type="ECO:0000313" key="9">
    <source>
        <dbReference type="EMBL" id="TGY62524.1"/>
    </source>
</evidence>
<dbReference type="Proteomes" id="UP000310263">
    <property type="component" value="Unassembled WGS sequence"/>
</dbReference>
<comment type="similarity">
    <text evidence="2">Belongs to the DedA family.</text>
</comment>
<protein>
    <submittedName>
        <fullName evidence="9">DedA family protein</fullName>
    </submittedName>
</protein>
<evidence type="ECO:0000256" key="7">
    <source>
        <dbReference type="SAM" id="Phobius"/>
    </source>
</evidence>
<evidence type="ECO:0000256" key="1">
    <source>
        <dbReference type="ARBA" id="ARBA00004651"/>
    </source>
</evidence>
<evidence type="ECO:0000256" key="3">
    <source>
        <dbReference type="ARBA" id="ARBA00022475"/>
    </source>
</evidence>
<evidence type="ECO:0000256" key="4">
    <source>
        <dbReference type="ARBA" id="ARBA00022692"/>
    </source>
</evidence>
<evidence type="ECO:0000313" key="10">
    <source>
        <dbReference type="Proteomes" id="UP000310263"/>
    </source>
</evidence>
<evidence type="ECO:0000256" key="6">
    <source>
        <dbReference type="ARBA" id="ARBA00023136"/>
    </source>
</evidence>
<dbReference type="OrthoDB" id="9813426at2"/>
<keyword evidence="3" id="KW-1003">Cell membrane</keyword>
<comment type="caution">
    <text evidence="9">The sequence shown here is derived from an EMBL/GenBank/DDBJ whole genome shotgun (WGS) entry which is preliminary data.</text>
</comment>
<feature type="transmembrane region" description="Helical" evidence="7">
    <location>
        <begin position="137"/>
        <end position="159"/>
    </location>
</feature>
<dbReference type="RefSeq" id="WP_136012253.1">
    <property type="nucleotide sequence ID" value="NZ_SRYE01000002.1"/>
</dbReference>
<dbReference type="GO" id="GO:0005886">
    <property type="term" value="C:plasma membrane"/>
    <property type="evidence" value="ECO:0007669"/>
    <property type="project" value="UniProtKB-SubCell"/>
</dbReference>
<keyword evidence="6 7" id="KW-0472">Membrane</keyword>
<evidence type="ECO:0000259" key="8">
    <source>
        <dbReference type="Pfam" id="PF09335"/>
    </source>
</evidence>
<dbReference type="PANTHER" id="PTHR42709:SF6">
    <property type="entry name" value="UNDECAPRENYL PHOSPHATE TRANSPORTER A"/>
    <property type="match status" value="1"/>
</dbReference>
<gene>
    <name evidence="9" type="ORF">E5334_03660</name>
</gene>
<keyword evidence="4 7" id="KW-0812">Transmembrane</keyword>
<feature type="transmembrane region" description="Helical" evidence="7">
    <location>
        <begin position="46"/>
        <end position="67"/>
    </location>
</feature>
<dbReference type="Pfam" id="PF09335">
    <property type="entry name" value="VTT_dom"/>
    <property type="match status" value="1"/>
</dbReference>
<comment type="subcellular location">
    <subcellularLocation>
        <location evidence="1">Cell membrane</location>
        <topology evidence="1">Multi-pass membrane protein</topology>
    </subcellularLocation>
</comment>
<keyword evidence="10" id="KW-1185">Reference proteome</keyword>
<dbReference type="AlphaFoldDB" id="A0A4S2F5I0"/>
<evidence type="ECO:0000256" key="5">
    <source>
        <dbReference type="ARBA" id="ARBA00022989"/>
    </source>
</evidence>
<organism evidence="9 10">
    <name type="scientific">Muricaecibacterium torontonense</name>
    <dbReference type="NCBI Taxonomy" id="3032871"/>
    <lineage>
        <taxon>Bacteria</taxon>
        <taxon>Bacillati</taxon>
        <taxon>Actinomycetota</taxon>
        <taxon>Coriobacteriia</taxon>
        <taxon>Coriobacteriales</taxon>
        <taxon>Atopobiaceae</taxon>
        <taxon>Muricaecibacterium</taxon>
    </lineage>
</organism>
<proteinExistence type="inferred from homology"/>
<feature type="transmembrane region" description="Helical" evidence="7">
    <location>
        <begin position="171"/>
        <end position="194"/>
    </location>
</feature>
<accession>A0A4S2F5I0</accession>
<keyword evidence="5 7" id="KW-1133">Transmembrane helix</keyword>
<feature type="domain" description="VTT" evidence="8">
    <location>
        <begin position="26"/>
        <end position="156"/>
    </location>
</feature>
<dbReference type="PANTHER" id="PTHR42709">
    <property type="entry name" value="ALKALINE PHOSPHATASE LIKE PROTEIN"/>
    <property type="match status" value="1"/>
</dbReference>